<dbReference type="GO" id="GO:0016020">
    <property type="term" value="C:membrane"/>
    <property type="evidence" value="ECO:0007669"/>
    <property type="project" value="UniProtKB-SubCell"/>
</dbReference>
<feature type="transmembrane region" description="Helical" evidence="6">
    <location>
        <begin position="213"/>
        <end position="230"/>
    </location>
</feature>
<comment type="subcellular location">
    <subcellularLocation>
        <location evidence="1">Membrane</location>
        <topology evidence="1">Multi-pass membrane protein</topology>
    </subcellularLocation>
</comment>
<feature type="transmembrane region" description="Helical" evidence="6">
    <location>
        <begin position="312"/>
        <end position="333"/>
    </location>
</feature>
<keyword evidence="8" id="KW-1185">Reference proteome</keyword>
<dbReference type="RefSeq" id="WP_078928528.1">
    <property type="nucleotide sequence ID" value="NZ_FUXX01000013.1"/>
</dbReference>
<dbReference type="PANTHER" id="PTHR30238">
    <property type="entry name" value="MEMBRANE BOUND PREDICTED REDOX MODULATOR"/>
    <property type="match status" value="1"/>
</dbReference>
<keyword evidence="5 6" id="KW-0472">Membrane</keyword>
<dbReference type="STRING" id="83771.SAMN02910357_00185"/>
<gene>
    <name evidence="7" type="ORF">SAMN02745213_01007</name>
</gene>
<protein>
    <submittedName>
        <fullName evidence="7">Tellurite resistance protein TerC</fullName>
    </submittedName>
</protein>
<keyword evidence="4 6" id="KW-1133">Transmembrane helix</keyword>
<feature type="transmembrane region" description="Helical" evidence="6">
    <location>
        <begin position="133"/>
        <end position="153"/>
    </location>
</feature>
<comment type="similarity">
    <text evidence="2">Belongs to the TerC family.</text>
</comment>
<name>A0A1T4V842_9GAMM</name>
<feature type="transmembrane region" description="Helical" evidence="6">
    <location>
        <begin position="43"/>
        <end position="65"/>
    </location>
</feature>
<feature type="transmembrane region" description="Helical" evidence="6">
    <location>
        <begin position="71"/>
        <end position="96"/>
    </location>
</feature>
<proteinExistence type="inferred from homology"/>
<feature type="transmembrane region" description="Helical" evidence="6">
    <location>
        <begin position="13"/>
        <end position="31"/>
    </location>
</feature>
<dbReference type="InterPro" id="IPR005496">
    <property type="entry name" value="Integral_membrane_TerC"/>
</dbReference>
<organism evidence="7 8">
    <name type="scientific">Succinivibrio dextrinosolvens DSM 3072</name>
    <dbReference type="NCBI Taxonomy" id="1123324"/>
    <lineage>
        <taxon>Bacteria</taxon>
        <taxon>Pseudomonadati</taxon>
        <taxon>Pseudomonadota</taxon>
        <taxon>Gammaproteobacteria</taxon>
        <taxon>Aeromonadales</taxon>
        <taxon>Succinivibrionaceae</taxon>
        <taxon>Succinivibrio</taxon>
    </lineage>
</organism>
<evidence type="ECO:0000256" key="5">
    <source>
        <dbReference type="ARBA" id="ARBA00023136"/>
    </source>
</evidence>
<accession>A0A1T4V842</accession>
<reference evidence="8" key="1">
    <citation type="submission" date="2017-02" db="EMBL/GenBank/DDBJ databases">
        <authorList>
            <person name="Varghese N."/>
            <person name="Submissions S."/>
        </authorList>
    </citation>
    <scope>NUCLEOTIDE SEQUENCE [LARGE SCALE GENOMIC DNA]</scope>
    <source>
        <strain evidence="8">DSM 3072</strain>
    </source>
</reference>
<feature type="transmembrane region" description="Helical" evidence="6">
    <location>
        <begin position="108"/>
        <end position="127"/>
    </location>
</feature>
<sequence length="344" mass="38552">MQNSVHIGLELETLIIFTLLAISGLVIDLFAHRADKPISIKAAAFWTIFWIVIGVSFGLFLYFHFSAEAASLYFAGYAFEMALSVDNLFAIMAIFSWFGIKSGYTHRVLYWGVIGAVVFRLIFVLIGTSLFALGPYVEIVFAVMVAVSAILMLKKKEHEETSDFSAHPAFKFVKMFLPLYPKLYGHNFFISREHVEEELKKEENKDIVLKRKGLFFATPLFLCLAIVETSDVMFAFDSVPAVIAVSKDPFIVYSCMIFAMLGLRSMFFILDALRNALVHLEKAVIFLLFFVAFKLFAAASLHLFGVGLDIDVYTSLIVIASALTVGILASFVFPKKIEDSQAKE</sequence>
<dbReference type="AlphaFoldDB" id="A0A1T4V842"/>
<evidence type="ECO:0000256" key="2">
    <source>
        <dbReference type="ARBA" id="ARBA00007511"/>
    </source>
</evidence>
<feature type="transmembrane region" description="Helical" evidence="6">
    <location>
        <begin position="250"/>
        <end position="273"/>
    </location>
</feature>
<dbReference type="Pfam" id="PF03741">
    <property type="entry name" value="TerC"/>
    <property type="match status" value="1"/>
</dbReference>
<evidence type="ECO:0000256" key="3">
    <source>
        <dbReference type="ARBA" id="ARBA00022692"/>
    </source>
</evidence>
<evidence type="ECO:0000256" key="6">
    <source>
        <dbReference type="SAM" id="Phobius"/>
    </source>
</evidence>
<evidence type="ECO:0000313" key="8">
    <source>
        <dbReference type="Proteomes" id="UP000242432"/>
    </source>
</evidence>
<evidence type="ECO:0000313" key="7">
    <source>
        <dbReference type="EMBL" id="SKA61042.1"/>
    </source>
</evidence>
<evidence type="ECO:0000256" key="1">
    <source>
        <dbReference type="ARBA" id="ARBA00004141"/>
    </source>
</evidence>
<dbReference type="PANTHER" id="PTHR30238:SF0">
    <property type="entry name" value="THYLAKOID MEMBRANE PROTEIN TERC, CHLOROPLASTIC"/>
    <property type="match status" value="1"/>
</dbReference>
<dbReference type="Proteomes" id="UP000242432">
    <property type="component" value="Unassembled WGS sequence"/>
</dbReference>
<feature type="transmembrane region" description="Helical" evidence="6">
    <location>
        <begin position="285"/>
        <end position="306"/>
    </location>
</feature>
<dbReference type="EMBL" id="FUXX01000013">
    <property type="protein sequence ID" value="SKA61042.1"/>
    <property type="molecule type" value="Genomic_DNA"/>
</dbReference>
<dbReference type="NCBIfam" id="TIGR03718">
    <property type="entry name" value="R_switched_Alx"/>
    <property type="match status" value="1"/>
</dbReference>
<evidence type="ECO:0000256" key="4">
    <source>
        <dbReference type="ARBA" id="ARBA00022989"/>
    </source>
</evidence>
<keyword evidence="3 6" id="KW-0812">Transmembrane</keyword>
<dbReference type="InterPro" id="IPR022369">
    <property type="entry name" value="Integral_membrane_TerC_rswitch"/>
</dbReference>